<gene>
    <name evidence="3" type="ORF">DLAC_07163</name>
</gene>
<dbReference type="PANTHER" id="PTHR15288:SF26">
    <property type="entry name" value="DENN DOMAIN-CONTAINING PROTEIN"/>
    <property type="match status" value="1"/>
</dbReference>
<dbReference type="PROSITE" id="PS50211">
    <property type="entry name" value="DENN"/>
    <property type="match status" value="1"/>
</dbReference>
<dbReference type="Gene3D" id="3.40.50.11500">
    <property type="match status" value="1"/>
</dbReference>
<dbReference type="OMA" id="QLSPKIW"/>
<dbReference type="InterPro" id="IPR005113">
    <property type="entry name" value="uDENN_dom"/>
</dbReference>
<dbReference type="Pfam" id="PF03456">
    <property type="entry name" value="uDENN"/>
    <property type="match status" value="1"/>
</dbReference>
<dbReference type="Proteomes" id="UP000076078">
    <property type="component" value="Unassembled WGS sequence"/>
</dbReference>
<evidence type="ECO:0000313" key="3">
    <source>
        <dbReference type="EMBL" id="KYQ91925.1"/>
    </source>
</evidence>
<dbReference type="InParanoid" id="A0A151ZDC3"/>
<evidence type="ECO:0000313" key="4">
    <source>
        <dbReference type="Proteomes" id="UP000076078"/>
    </source>
</evidence>
<dbReference type="STRING" id="361077.A0A151ZDC3"/>
<dbReference type="OrthoDB" id="6019893at2759"/>
<dbReference type="EMBL" id="LODT01000032">
    <property type="protein sequence ID" value="KYQ91925.1"/>
    <property type="molecule type" value="Genomic_DNA"/>
</dbReference>
<dbReference type="SMART" id="SM00799">
    <property type="entry name" value="DENN"/>
    <property type="match status" value="1"/>
</dbReference>
<dbReference type="InterPro" id="IPR051942">
    <property type="entry name" value="DENN_domain_containing_2"/>
</dbReference>
<dbReference type="SMART" id="SM00800">
    <property type="entry name" value="uDENN"/>
    <property type="match status" value="1"/>
</dbReference>
<feature type="domain" description="UDENN" evidence="2">
    <location>
        <begin position="84"/>
        <end position="639"/>
    </location>
</feature>
<feature type="region of interest" description="Disordered" evidence="1">
    <location>
        <begin position="1"/>
        <end position="64"/>
    </location>
</feature>
<dbReference type="InterPro" id="IPR043153">
    <property type="entry name" value="DENN_C"/>
</dbReference>
<feature type="compositionally biased region" description="Polar residues" evidence="1">
    <location>
        <begin position="1"/>
        <end position="39"/>
    </location>
</feature>
<dbReference type="PANTHER" id="PTHR15288">
    <property type="entry name" value="DENN DOMAIN-CONTAINING PROTEIN 2"/>
    <property type="match status" value="1"/>
</dbReference>
<comment type="caution">
    <text evidence="3">The sequence shown here is derived from an EMBL/GenBank/DDBJ whole genome shotgun (WGS) entry which is preliminary data.</text>
</comment>
<feature type="compositionally biased region" description="Basic and acidic residues" evidence="1">
    <location>
        <begin position="252"/>
        <end position="262"/>
    </location>
</feature>
<feature type="compositionally biased region" description="Low complexity" evidence="1">
    <location>
        <begin position="289"/>
        <end position="301"/>
    </location>
</feature>
<feature type="compositionally biased region" description="Acidic residues" evidence="1">
    <location>
        <begin position="50"/>
        <end position="64"/>
    </location>
</feature>
<name>A0A151ZDC3_TIELA</name>
<dbReference type="AlphaFoldDB" id="A0A151ZDC3"/>
<keyword evidence="4" id="KW-1185">Reference proteome</keyword>
<reference evidence="3 4" key="1">
    <citation type="submission" date="2015-12" db="EMBL/GenBank/DDBJ databases">
        <title>Dictyostelia acquired genes for synthesis and detection of signals that induce cell-type specialization by lateral gene transfer from prokaryotes.</title>
        <authorList>
            <person name="Gloeckner G."/>
            <person name="Schaap P."/>
        </authorList>
    </citation>
    <scope>NUCLEOTIDE SEQUENCE [LARGE SCALE GENOMIC DNA]</scope>
    <source>
        <strain evidence="3 4">TK</strain>
    </source>
</reference>
<dbReference type="Pfam" id="PF02141">
    <property type="entry name" value="DENN"/>
    <property type="match status" value="1"/>
</dbReference>
<feature type="region of interest" description="Disordered" evidence="1">
    <location>
        <begin position="242"/>
        <end position="353"/>
    </location>
</feature>
<sequence length="653" mass="74893">MDENDTNNQFSKLVLNVNTNQEEINTQMDNENKNINESGIVNEKHTPQQELEEEEEDDDDEEELDIEEPIKELSLFVERDNLFEHFLVIGLQADSNPKIGFIHKPELLFSYPPNKATPPKIPEFCFPNGIIPYIVKRTPSCSNLNEVLYGQPHLHSNSHFYTFVLSGETPLYGVCLTKPELLHTFPNFFPQQPKPLERAQHYTSAPRCYCIISKMPFFTIHFDLLLYLLAQDRLITITRELSSEEETTDETTTTKEQTEKQAESTTPTATTTTTTTTGGDEEEKENVDNVDNVDTVDNVENQDIKDSQVEDTITTTTEPEETNVNIASTPNSSTTTTSITASPSHTPLHPFSNQETRHLVDKQNLLDILEYYYNQKVVEPGQNFEFSFPGEVNLRKYYIPTGKTKTESNYKAIADWAVISTFLNLNLENILKILGAILVEQRVVFVCDNLSILSSASFSMLSFLYPFIWQGLFVPILPSNLTDYLEAPVPFIAGVQQLRKKNFDGLIVDISSNKITYNKCNAPPLLPEFKKLCRNLLSDTQILIQQKNHNPTKNTPTQIESIHRIYITIQNYIWWLVKKIENQFIADPVDIHDSLLVEQFKKRFINSVSDHNKEFVKLLLDTQHFSHFLHNNPNIKHILEEKQQQQTNTQGNI</sequence>
<evidence type="ECO:0000256" key="1">
    <source>
        <dbReference type="SAM" id="MobiDB-lite"/>
    </source>
</evidence>
<protein>
    <submittedName>
        <fullName evidence="3">DENN domain-containing protein</fullName>
    </submittedName>
</protein>
<dbReference type="Gene3D" id="3.30.450.200">
    <property type="match status" value="1"/>
</dbReference>
<dbReference type="InterPro" id="IPR037516">
    <property type="entry name" value="Tripartite_DENN"/>
</dbReference>
<proteinExistence type="predicted"/>
<organism evidence="3 4">
    <name type="scientific">Tieghemostelium lacteum</name>
    <name type="common">Slime mold</name>
    <name type="synonym">Dictyostelium lacteum</name>
    <dbReference type="NCBI Taxonomy" id="361077"/>
    <lineage>
        <taxon>Eukaryota</taxon>
        <taxon>Amoebozoa</taxon>
        <taxon>Evosea</taxon>
        <taxon>Eumycetozoa</taxon>
        <taxon>Dictyostelia</taxon>
        <taxon>Dictyosteliales</taxon>
        <taxon>Raperosteliaceae</taxon>
        <taxon>Tieghemostelium</taxon>
    </lineage>
</organism>
<feature type="compositionally biased region" description="Low complexity" evidence="1">
    <location>
        <begin position="263"/>
        <end position="277"/>
    </location>
</feature>
<accession>A0A151ZDC3</accession>
<evidence type="ECO:0000259" key="2">
    <source>
        <dbReference type="PROSITE" id="PS50211"/>
    </source>
</evidence>
<feature type="compositionally biased region" description="Low complexity" evidence="1">
    <location>
        <begin position="325"/>
        <end position="344"/>
    </location>
</feature>
<dbReference type="InterPro" id="IPR001194">
    <property type="entry name" value="cDENN_dom"/>
</dbReference>